<evidence type="ECO:0000256" key="2">
    <source>
        <dbReference type="SAM" id="SignalP"/>
    </source>
</evidence>
<feature type="domain" description="MACPF" evidence="3">
    <location>
        <begin position="23"/>
        <end position="347"/>
    </location>
</feature>
<feature type="transmembrane region" description="Helical" evidence="1">
    <location>
        <begin position="714"/>
        <end position="737"/>
    </location>
</feature>
<keyword evidence="1" id="KW-0472">Membrane</keyword>
<evidence type="ECO:0000313" key="4">
    <source>
        <dbReference type="EMBL" id="WAR00350.1"/>
    </source>
</evidence>
<dbReference type="PANTHER" id="PTHR31463:SF1">
    <property type="entry name" value="MACROPHAGE-EXPRESSED GENE 1 PROTEIN"/>
    <property type="match status" value="1"/>
</dbReference>
<keyword evidence="5" id="KW-1185">Reference proteome</keyword>
<dbReference type="PROSITE" id="PS51412">
    <property type="entry name" value="MACPF_2"/>
    <property type="match status" value="1"/>
</dbReference>
<gene>
    <name evidence="4" type="ORF">MAR_024722</name>
</gene>
<name>A0ABY7DRL5_MYAAR</name>
<accession>A0ABY7DRL5</accession>
<keyword evidence="2" id="KW-0732">Signal</keyword>
<dbReference type="InterPro" id="IPR039707">
    <property type="entry name" value="MPEG1"/>
</dbReference>
<proteinExistence type="predicted"/>
<keyword evidence="1" id="KW-1133">Transmembrane helix</keyword>
<dbReference type="Pfam" id="PF01823">
    <property type="entry name" value="MACPF"/>
    <property type="match status" value="1"/>
</dbReference>
<keyword evidence="1" id="KW-0812">Transmembrane</keyword>
<protein>
    <submittedName>
        <fullName evidence="4">MPEG1-like protein</fullName>
    </submittedName>
</protein>
<organism evidence="4 5">
    <name type="scientific">Mya arenaria</name>
    <name type="common">Soft-shell clam</name>
    <dbReference type="NCBI Taxonomy" id="6604"/>
    <lineage>
        <taxon>Eukaryota</taxon>
        <taxon>Metazoa</taxon>
        <taxon>Spiralia</taxon>
        <taxon>Lophotrochozoa</taxon>
        <taxon>Mollusca</taxon>
        <taxon>Bivalvia</taxon>
        <taxon>Autobranchia</taxon>
        <taxon>Heteroconchia</taxon>
        <taxon>Euheterodonta</taxon>
        <taxon>Imparidentia</taxon>
        <taxon>Neoheterodontei</taxon>
        <taxon>Myida</taxon>
        <taxon>Myoidea</taxon>
        <taxon>Myidae</taxon>
        <taxon>Mya</taxon>
    </lineage>
</organism>
<sequence length="749" mass="83599">MDKQNILYCALVLILHLKSGLANSNRCLDNDAQLRFEALPGRGWDNLVNKEQDQVFDLSYIDCRISEDRKYTLPDGVTLIPRKSAQVYTHAEVFEHWDNYTSITAKSMNVEGGLNFDVPLEYGFGVSVDISGKYSSDYQSVKSHQNEENAITTRVQLRYLQYTAKLEPDVRFTEAFAKRLNQIAAFIEFGDFVNARYESQLLVRDFGTHVITSIDAGAALVKSSSEDKRVSVRASAGLSFLGLFKIGPSIHFGIDTDNYQSSVSSSGYLSKVTSSEISTIGGPVYRPDMSVANWTESLDNNIVALDRSGQPLSNFITEYSLPLVSYKTVRQLQRFVTRAIQIYYNRNTYRGCTQRDSPNFNYFANFDDGSCKPPTTQFQFGGVYQTCTGDGHLCTGKETKNMKTGDFTCPVNYKTSLIDSFGLSRSDTQEDCHRCWVFFKCCKYYDVGYVATVKTYWCASDSITEQDKGYLFGGFYSDAISNVQTKQRICPTTYIPTKILDDVTICLSDDYELGFEFSLPFAGFFSCKSNNPLTKTNTPTCPTGFSQHILDVNDDCEIYYCIQTGAMSVQGLPPVRKLPFQRKPRHRANKENHKGDKNVTYVISEDGSTWTTLDKANETMPKLLKEHGFDIIMTRMSPSVQNVSEIAEMSMMVPASAIPVVICQPSETTTKVTKTEATARLAYSDQQVSTEGEIQRGSSNEDSSVASDGSQVNVAFVVVCSVLGTLSCVVIVAAIVLKIRRKSTSYTQI</sequence>
<dbReference type="EMBL" id="CP111014">
    <property type="protein sequence ID" value="WAR00350.1"/>
    <property type="molecule type" value="Genomic_DNA"/>
</dbReference>
<evidence type="ECO:0000259" key="3">
    <source>
        <dbReference type="PROSITE" id="PS51412"/>
    </source>
</evidence>
<feature type="chain" id="PRO_5046487128" evidence="2">
    <location>
        <begin position="23"/>
        <end position="749"/>
    </location>
</feature>
<reference evidence="4" key="1">
    <citation type="submission" date="2022-11" db="EMBL/GenBank/DDBJ databases">
        <title>Centuries of genome instability and evolution in soft-shell clam transmissible cancer (bioRxiv).</title>
        <authorList>
            <person name="Hart S.F.M."/>
            <person name="Yonemitsu M.A."/>
            <person name="Giersch R.M."/>
            <person name="Beal B.F."/>
            <person name="Arriagada G."/>
            <person name="Davis B.W."/>
            <person name="Ostrander E.A."/>
            <person name="Goff S.P."/>
            <person name="Metzger M.J."/>
        </authorList>
    </citation>
    <scope>NUCLEOTIDE SEQUENCE</scope>
    <source>
        <strain evidence="4">MELC-2E11</strain>
        <tissue evidence="4">Siphon/mantle</tissue>
    </source>
</reference>
<dbReference type="CDD" id="cd22579">
    <property type="entry name" value="MPEG1_P2"/>
    <property type="match status" value="1"/>
</dbReference>
<evidence type="ECO:0000313" key="5">
    <source>
        <dbReference type="Proteomes" id="UP001164746"/>
    </source>
</evidence>
<evidence type="ECO:0000256" key="1">
    <source>
        <dbReference type="SAM" id="Phobius"/>
    </source>
</evidence>
<dbReference type="SMART" id="SM00457">
    <property type="entry name" value="MACPF"/>
    <property type="match status" value="1"/>
</dbReference>
<dbReference type="InterPro" id="IPR020864">
    <property type="entry name" value="MACPF"/>
</dbReference>
<dbReference type="PANTHER" id="PTHR31463">
    <property type="entry name" value="MACROPHAGE-EXPRESSED GENE 1 PROTEIN"/>
    <property type="match status" value="1"/>
</dbReference>
<feature type="signal peptide" evidence="2">
    <location>
        <begin position="1"/>
        <end position="22"/>
    </location>
</feature>
<dbReference type="Proteomes" id="UP001164746">
    <property type="component" value="Chromosome 3"/>
</dbReference>